<evidence type="ECO:0000313" key="3">
    <source>
        <dbReference type="EMBL" id="KAD3337265.1"/>
    </source>
</evidence>
<comment type="caution">
    <text evidence="3">The sequence shown here is derived from an EMBL/GenBank/DDBJ whole genome shotgun (WGS) entry which is preliminary data.</text>
</comment>
<name>A0A5N6M9D0_9ASTR</name>
<feature type="region of interest" description="Disordered" evidence="1">
    <location>
        <begin position="43"/>
        <end position="151"/>
    </location>
</feature>
<evidence type="ECO:0000256" key="2">
    <source>
        <dbReference type="SAM" id="Phobius"/>
    </source>
</evidence>
<proteinExistence type="predicted"/>
<accession>A0A5N6M9D0</accession>
<keyword evidence="4" id="KW-1185">Reference proteome</keyword>
<organism evidence="3 4">
    <name type="scientific">Mikania micrantha</name>
    <name type="common">bitter vine</name>
    <dbReference type="NCBI Taxonomy" id="192012"/>
    <lineage>
        <taxon>Eukaryota</taxon>
        <taxon>Viridiplantae</taxon>
        <taxon>Streptophyta</taxon>
        <taxon>Embryophyta</taxon>
        <taxon>Tracheophyta</taxon>
        <taxon>Spermatophyta</taxon>
        <taxon>Magnoliopsida</taxon>
        <taxon>eudicotyledons</taxon>
        <taxon>Gunneridae</taxon>
        <taxon>Pentapetalae</taxon>
        <taxon>asterids</taxon>
        <taxon>campanulids</taxon>
        <taxon>Asterales</taxon>
        <taxon>Asteraceae</taxon>
        <taxon>Asteroideae</taxon>
        <taxon>Heliantheae alliance</taxon>
        <taxon>Eupatorieae</taxon>
        <taxon>Mikania</taxon>
    </lineage>
</organism>
<dbReference type="AlphaFoldDB" id="A0A5N6M9D0"/>
<keyword evidence="2" id="KW-0812">Transmembrane</keyword>
<feature type="transmembrane region" description="Helical" evidence="2">
    <location>
        <begin position="351"/>
        <end position="370"/>
    </location>
</feature>
<evidence type="ECO:0000313" key="4">
    <source>
        <dbReference type="Proteomes" id="UP000326396"/>
    </source>
</evidence>
<evidence type="ECO:0000256" key="1">
    <source>
        <dbReference type="SAM" id="MobiDB-lite"/>
    </source>
</evidence>
<gene>
    <name evidence="3" type="ORF">E3N88_32785</name>
</gene>
<dbReference type="Proteomes" id="UP000326396">
    <property type="component" value="Linkage Group LG6"/>
</dbReference>
<dbReference type="EMBL" id="SZYD01000016">
    <property type="protein sequence ID" value="KAD3337265.1"/>
    <property type="molecule type" value="Genomic_DNA"/>
</dbReference>
<feature type="compositionally biased region" description="Low complexity" evidence="1">
    <location>
        <begin position="95"/>
        <end position="114"/>
    </location>
</feature>
<keyword evidence="2" id="KW-1133">Transmembrane helix</keyword>
<sequence>MECRNDMASQRSSVTQTFLDTFVARYGETVGYTVTPGDTVLVTPGKRKNDVAPSDLGGPSHRKIIFARKPPLGGPGLKPKTSGTPPPATAGRVYTSTDSDSTSSASSDSSFSPSQTEGGSGAGRGVSKSPGRSSSPEASPDVEVNPSDQFVPDWKLTNERMKEVVSTEAVFQQSPWVDISNTDQANIDGTLSKGQSAQLVKDMEIKNRQAQTVMQDDLNKKVKVIENMTKDRESDHARISVLKSNVAHSFEKVRNSDEFLDMLAGINSLADAVGFNAGLKEGVRLGKIGKGPGDDPKYNPSALYKLKELSDDFDDATFPAMATISSMHGVSLLEIQEFLKDPARSGPLSSFQLHLFFLFLCFLHVWTWMFDEL</sequence>
<keyword evidence="2" id="KW-0472">Membrane</keyword>
<reference evidence="3 4" key="1">
    <citation type="submission" date="2019-05" db="EMBL/GenBank/DDBJ databases">
        <title>Mikania micrantha, genome provides insights into the molecular mechanism of rapid growth.</title>
        <authorList>
            <person name="Liu B."/>
        </authorList>
    </citation>
    <scope>NUCLEOTIDE SEQUENCE [LARGE SCALE GENOMIC DNA]</scope>
    <source>
        <strain evidence="3">NLD-2019</strain>
        <tissue evidence="3">Leaf</tissue>
    </source>
</reference>
<protein>
    <submittedName>
        <fullName evidence="3">Uncharacterized protein</fullName>
    </submittedName>
</protein>